<evidence type="ECO:0000313" key="3">
    <source>
        <dbReference type="Proteomes" id="UP001327560"/>
    </source>
</evidence>
<dbReference type="Pfam" id="PF04398">
    <property type="entry name" value="DUF538"/>
    <property type="match status" value="1"/>
</dbReference>
<feature type="signal peptide" evidence="1">
    <location>
        <begin position="1"/>
        <end position="25"/>
    </location>
</feature>
<dbReference type="InterPro" id="IPR036758">
    <property type="entry name" value="At5g01610-like"/>
</dbReference>
<dbReference type="Proteomes" id="UP001327560">
    <property type="component" value="Chromosome 7"/>
</dbReference>
<feature type="chain" id="PRO_5042888363" evidence="1">
    <location>
        <begin position="26"/>
        <end position="182"/>
    </location>
</feature>
<dbReference type="Gene3D" id="2.30.240.10">
    <property type="entry name" value="At5g01610-like"/>
    <property type="match status" value="1"/>
</dbReference>
<dbReference type="PANTHER" id="PTHR31676:SF151">
    <property type="entry name" value="DUF538 FAMILY PROTEIN"/>
    <property type="match status" value="1"/>
</dbReference>
<dbReference type="PANTHER" id="PTHR31676">
    <property type="entry name" value="T31J12.3 PROTEIN-RELATED"/>
    <property type="match status" value="1"/>
</dbReference>
<dbReference type="AlphaFoldDB" id="A0AAQ3QL00"/>
<proteinExistence type="predicted"/>
<reference evidence="2 3" key="1">
    <citation type="submission" date="2023-10" db="EMBL/GenBank/DDBJ databases">
        <title>Chromosome-scale genome assembly provides insights into flower coloration mechanisms of Canna indica.</title>
        <authorList>
            <person name="Li C."/>
        </authorList>
    </citation>
    <scope>NUCLEOTIDE SEQUENCE [LARGE SCALE GENOMIC DNA]</scope>
    <source>
        <tissue evidence="2">Flower</tissue>
    </source>
</reference>
<evidence type="ECO:0000313" key="2">
    <source>
        <dbReference type="EMBL" id="WOL12991.1"/>
    </source>
</evidence>
<sequence>MAKIPPFRPLVAFLALPILLPLLSALPAASGGHVVTGGARSFRDLLRSYGLPAGLLPKAVDTFALDSSSGLLEVQLRRPCYARYAGGLAFFDSVVRGNLSYGSLGEVVGWSTEELFLWFPVKGILIADPSSGVILFDIGLAHKQLSASVFEDPPECCPDAEAIRGSGEEFHGRKRVGFQQQR</sequence>
<organism evidence="2 3">
    <name type="scientific">Canna indica</name>
    <name type="common">Indian-shot</name>
    <dbReference type="NCBI Taxonomy" id="4628"/>
    <lineage>
        <taxon>Eukaryota</taxon>
        <taxon>Viridiplantae</taxon>
        <taxon>Streptophyta</taxon>
        <taxon>Embryophyta</taxon>
        <taxon>Tracheophyta</taxon>
        <taxon>Spermatophyta</taxon>
        <taxon>Magnoliopsida</taxon>
        <taxon>Liliopsida</taxon>
        <taxon>Zingiberales</taxon>
        <taxon>Cannaceae</taxon>
        <taxon>Canna</taxon>
    </lineage>
</organism>
<evidence type="ECO:0000256" key="1">
    <source>
        <dbReference type="SAM" id="SignalP"/>
    </source>
</evidence>
<name>A0AAQ3QL00_9LILI</name>
<accession>A0AAQ3QL00</accession>
<keyword evidence="3" id="KW-1185">Reference proteome</keyword>
<keyword evidence="1" id="KW-0732">Signal</keyword>
<dbReference type="SUPFAM" id="SSF141562">
    <property type="entry name" value="At5g01610-like"/>
    <property type="match status" value="1"/>
</dbReference>
<gene>
    <name evidence="2" type="ORF">Cni_G21760</name>
</gene>
<protein>
    <submittedName>
        <fullName evidence="2">Uncharacterized protein</fullName>
    </submittedName>
</protein>
<dbReference type="EMBL" id="CP136896">
    <property type="protein sequence ID" value="WOL12991.1"/>
    <property type="molecule type" value="Genomic_DNA"/>
</dbReference>
<dbReference type="InterPro" id="IPR007493">
    <property type="entry name" value="DUF538"/>
</dbReference>